<evidence type="ECO:0000259" key="2">
    <source>
        <dbReference type="Pfam" id="PF00652"/>
    </source>
</evidence>
<name>A0A2T0K4M9_9ACTN</name>
<proteinExistence type="predicted"/>
<feature type="chain" id="PRO_5038697972" evidence="1">
    <location>
        <begin position="26"/>
        <end position="156"/>
    </location>
</feature>
<evidence type="ECO:0000313" key="4">
    <source>
        <dbReference type="Proteomes" id="UP000239415"/>
    </source>
</evidence>
<dbReference type="SUPFAM" id="SSF50370">
    <property type="entry name" value="Ricin B-like lectins"/>
    <property type="match status" value="1"/>
</dbReference>
<organism evidence="3 4">
    <name type="scientific">Actinoplanes italicus</name>
    <dbReference type="NCBI Taxonomy" id="113567"/>
    <lineage>
        <taxon>Bacteria</taxon>
        <taxon>Bacillati</taxon>
        <taxon>Actinomycetota</taxon>
        <taxon>Actinomycetes</taxon>
        <taxon>Micromonosporales</taxon>
        <taxon>Micromonosporaceae</taxon>
        <taxon>Actinoplanes</taxon>
    </lineage>
</organism>
<sequence>MLSRGVLASLPAAALLLGLPGVPAAAVPGPPPLLQGWIVTRGTPYRCLTGGPIGTILSTTACVKGDRTQLFYQTSEGRLTQGENCLQPHSSGSKVLVRACTYRSNQNWWITTTFQAGTRNGPCLTELSVDRSNVGKVRLRACTGAPEQGWRSLTSW</sequence>
<evidence type="ECO:0000313" key="3">
    <source>
        <dbReference type="EMBL" id="PRX17857.1"/>
    </source>
</evidence>
<keyword evidence="4" id="KW-1185">Reference proteome</keyword>
<gene>
    <name evidence="3" type="ORF">CLV67_11426</name>
</gene>
<accession>A0A2T0K4M9</accession>
<reference evidence="3 4" key="1">
    <citation type="submission" date="2018-03" db="EMBL/GenBank/DDBJ databases">
        <title>Genomic Encyclopedia of Archaeal and Bacterial Type Strains, Phase II (KMG-II): from individual species to whole genera.</title>
        <authorList>
            <person name="Goeker M."/>
        </authorList>
    </citation>
    <scope>NUCLEOTIDE SEQUENCE [LARGE SCALE GENOMIC DNA]</scope>
    <source>
        <strain evidence="3 4">DSM 43146</strain>
    </source>
</reference>
<dbReference type="InterPro" id="IPR035992">
    <property type="entry name" value="Ricin_B-like_lectins"/>
</dbReference>
<dbReference type="PROSITE" id="PS50231">
    <property type="entry name" value="RICIN_B_LECTIN"/>
    <property type="match status" value="1"/>
</dbReference>
<evidence type="ECO:0000256" key="1">
    <source>
        <dbReference type="SAM" id="SignalP"/>
    </source>
</evidence>
<dbReference type="Proteomes" id="UP000239415">
    <property type="component" value="Unassembled WGS sequence"/>
</dbReference>
<dbReference type="Pfam" id="PF00652">
    <property type="entry name" value="Ricin_B_lectin"/>
    <property type="match status" value="1"/>
</dbReference>
<dbReference type="EMBL" id="PVMZ01000014">
    <property type="protein sequence ID" value="PRX17857.1"/>
    <property type="molecule type" value="Genomic_DNA"/>
</dbReference>
<dbReference type="InterPro" id="IPR000772">
    <property type="entry name" value="Ricin_B_lectin"/>
</dbReference>
<protein>
    <submittedName>
        <fullName evidence="3">Ricin-type beta-trefoil lectin protein</fullName>
    </submittedName>
</protein>
<dbReference type="GO" id="GO:0030246">
    <property type="term" value="F:carbohydrate binding"/>
    <property type="evidence" value="ECO:0007669"/>
    <property type="project" value="UniProtKB-KW"/>
</dbReference>
<dbReference type="AlphaFoldDB" id="A0A2T0K4M9"/>
<feature type="domain" description="Ricin B lectin" evidence="2">
    <location>
        <begin position="47"/>
        <end position="150"/>
    </location>
</feature>
<comment type="caution">
    <text evidence="3">The sequence shown here is derived from an EMBL/GenBank/DDBJ whole genome shotgun (WGS) entry which is preliminary data.</text>
</comment>
<keyword evidence="3" id="KW-0430">Lectin</keyword>
<dbReference type="OrthoDB" id="3296510at2"/>
<feature type="signal peptide" evidence="1">
    <location>
        <begin position="1"/>
        <end position="25"/>
    </location>
</feature>
<keyword evidence="1" id="KW-0732">Signal</keyword>
<dbReference type="RefSeq" id="WP_106324320.1">
    <property type="nucleotide sequence ID" value="NZ_BOMO01000115.1"/>
</dbReference>
<dbReference type="Gene3D" id="2.80.10.50">
    <property type="match status" value="1"/>
</dbReference>